<name>A0A8J3DXS2_9BACL</name>
<dbReference type="Gene3D" id="3.40.190.10">
    <property type="entry name" value="Periplasmic binding protein-like II"/>
    <property type="match status" value="1"/>
</dbReference>
<evidence type="ECO:0000259" key="1">
    <source>
        <dbReference type="Pfam" id="PF04069"/>
    </source>
</evidence>
<dbReference type="SUPFAM" id="SSF53850">
    <property type="entry name" value="Periplasmic binding protein-like II"/>
    <property type="match status" value="1"/>
</dbReference>
<accession>A0A8J3DXS2</accession>
<organism evidence="2 3">
    <name type="scientific">Pullulanibacillus camelliae</name>
    <dbReference type="NCBI Taxonomy" id="1707096"/>
    <lineage>
        <taxon>Bacteria</taxon>
        <taxon>Bacillati</taxon>
        <taxon>Bacillota</taxon>
        <taxon>Bacilli</taxon>
        <taxon>Bacillales</taxon>
        <taxon>Sporolactobacillaceae</taxon>
        <taxon>Pullulanibacillus</taxon>
    </lineage>
</organism>
<dbReference type="GO" id="GO:0043190">
    <property type="term" value="C:ATP-binding cassette (ABC) transporter complex"/>
    <property type="evidence" value="ECO:0007669"/>
    <property type="project" value="InterPro"/>
</dbReference>
<keyword evidence="3" id="KW-1185">Reference proteome</keyword>
<dbReference type="EMBL" id="BMIR01000015">
    <property type="protein sequence ID" value="GGE48844.1"/>
    <property type="molecule type" value="Genomic_DNA"/>
</dbReference>
<comment type="caution">
    <text evidence="2">The sequence shown here is derived from an EMBL/GenBank/DDBJ whole genome shotgun (WGS) entry which is preliminary data.</text>
</comment>
<proteinExistence type="predicted"/>
<reference evidence="2" key="1">
    <citation type="journal article" date="2014" name="Int. J. Syst. Evol. Microbiol.">
        <title>Complete genome sequence of Corynebacterium casei LMG S-19264T (=DSM 44701T), isolated from a smear-ripened cheese.</title>
        <authorList>
            <consortium name="US DOE Joint Genome Institute (JGI-PGF)"/>
            <person name="Walter F."/>
            <person name="Albersmeier A."/>
            <person name="Kalinowski J."/>
            <person name="Ruckert C."/>
        </authorList>
    </citation>
    <scope>NUCLEOTIDE SEQUENCE</scope>
    <source>
        <strain evidence="2">CGMCC 1.15371</strain>
    </source>
</reference>
<dbReference type="Pfam" id="PF04069">
    <property type="entry name" value="OpuAC"/>
    <property type="match status" value="1"/>
</dbReference>
<reference evidence="2" key="2">
    <citation type="submission" date="2020-09" db="EMBL/GenBank/DDBJ databases">
        <authorList>
            <person name="Sun Q."/>
            <person name="Zhou Y."/>
        </authorList>
    </citation>
    <scope>NUCLEOTIDE SEQUENCE</scope>
    <source>
        <strain evidence="2">CGMCC 1.15371</strain>
    </source>
</reference>
<evidence type="ECO:0000313" key="3">
    <source>
        <dbReference type="Proteomes" id="UP000628775"/>
    </source>
</evidence>
<dbReference type="RefSeq" id="WP_188695807.1">
    <property type="nucleotide sequence ID" value="NZ_BMIR01000015.1"/>
</dbReference>
<dbReference type="CDD" id="cd13641">
    <property type="entry name" value="PBP2_HisX_like"/>
    <property type="match status" value="1"/>
</dbReference>
<dbReference type="Gene3D" id="3.40.190.100">
    <property type="entry name" value="Glycine betaine-binding periplasmic protein, domain 2"/>
    <property type="match status" value="1"/>
</dbReference>
<dbReference type="AlphaFoldDB" id="A0A8J3DXS2"/>
<dbReference type="InterPro" id="IPR007210">
    <property type="entry name" value="ABC_Gly_betaine_transp_sub-bd"/>
</dbReference>
<sequence length="335" mass="37774">MKYKWTVVWIGMLCLLIGLGVYSATQKSDSAQSKGTIVFGDANWDSIRLHNFIAGFIVEHGYGYKMDVTSGSTAATFTGLRQGEIDVLMEVWPNNMLDAYNDAIKSGDIKTVSLNYQGRQGFYVPTYMIKGDPDKGIKPMTPDLKSVSDLKKYWKLFKDPEDPSKGRIVGGYSGTEAQKITEKQVSDFGLSDTFNYFTPGSEGALNASIVKAFKNHEPWVGYYWTPTWLTSKYDLTLLKAPAYNKKTWEKNYGTEFPPDKVYISVNKDLKKKAPDVVKFLSHYKTSSDLTGEALVYMQDHDATPQKAAEWWLKKHEAIWTKWVPKNVASKVKAAL</sequence>
<dbReference type="GO" id="GO:0022857">
    <property type="term" value="F:transmembrane transporter activity"/>
    <property type="evidence" value="ECO:0007669"/>
    <property type="project" value="InterPro"/>
</dbReference>
<dbReference type="Proteomes" id="UP000628775">
    <property type="component" value="Unassembled WGS sequence"/>
</dbReference>
<feature type="domain" description="ABC-type glycine betaine transport system substrate-binding" evidence="1">
    <location>
        <begin position="36"/>
        <end position="314"/>
    </location>
</feature>
<protein>
    <submittedName>
        <fullName evidence="2">Histidine ABC transporter substrate-binding protein</fullName>
    </submittedName>
</protein>
<gene>
    <name evidence="2" type="ORF">GCM10011391_29590</name>
</gene>
<evidence type="ECO:0000313" key="2">
    <source>
        <dbReference type="EMBL" id="GGE48844.1"/>
    </source>
</evidence>